<dbReference type="SUPFAM" id="SSF56784">
    <property type="entry name" value="HAD-like"/>
    <property type="match status" value="1"/>
</dbReference>
<dbReference type="Proteomes" id="UP000566324">
    <property type="component" value="Unassembled WGS sequence"/>
</dbReference>
<dbReference type="InterPro" id="IPR023214">
    <property type="entry name" value="HAD_sf"/>
</dbReference>
<keyword evidence="2 5" id="KW-0378">Hydrolase</keyword>
<dbReference type="Pfam" id="PF12710">
    <property type="entry name" value="HAD"/>
    <property type="match status" value="1"/>
</dbReference>
<keyword evidence="3" id="KW-0460">Magnesium</keyword>
<dbReference type="InterPro" id="IPR006385">
    <property type="entry name" value="HAD_hydro_SerB1"/>
</dbReference>
<name>A0A7W7F9A2_9SPHN</name>
<dbReference type="RefSeq" id="WP_243451813.1">
    <property type="nucleotide sequence ID" value="NZ_JACHNZ010000021.1"/>
</dbReference>
<keyword evidence="1" id="KW-0479">Metal-binding</keyword>
<keyword evidence="4" id="KW-0472">Membrane</keyword>
<evidence type="ECO:0000256" key="4">
    <source>
        <dbReference type="SAM" id="Phobius"/>
    </source>
</evidence>
<keyword evidence="4" id="KW-0812">Transmembrane</keyword>
<comment type="caution">
    <text evidence="5">The sequence shown here is derived from an EMBL/GenBank/DDBJ whole genome shotgun (WGS) entry which is preliminary data.</text>
</comment>
<sequence length="222" mass="25001">MSTLIQYSVFDMDRTITRGGSYSPWLLYWAWHEAPWRLLFLPLSLLAGAAYVAGLVSRGRLKEINHRLLMGRRVPIERIAPRAEGFARRMVPGRTFRGARARIEAEKAEGRTVVIATASYTFYVHAIAARLGVEHVVGTKSHRDASGAVLAKLDGENCYDGAKRDMVAEALPPRETLHVRFFSDHHSDAPMFEWADEGFAINPTPKLRALGEARGWQVIEWE</sequence>
<proteinExistence type="predicted"/>
<gene>
    <name evidence="5" type="ORF">GGQ98_002078</name>
</gene>
<dbReference type="PANTHER" id="PTHR43344:SF13">
    <property type="entry name" value="PHOSPHATASE RV3661-RELATED"/>
    <property type="match status" value="1"/>
</dbReference>
<dbReference type="GO" id="GO:0016787">
    <property type="term" value="F:hydrolase activity"/>
    <property type="evidence" value="ECO:0007669"/>
    <property type="project" value="UniProtKB-KW"/>
</dbReference>
<evidence type="ECO:0000313" key="5">
    <source>
        <dbReference type="EMBL" id="MBB4632453.1"/>
    </source>
</evidence>
<dbReference type="InterPro" id="IPR036412">
    <property type="entry name" value="HAD-like_sf"/>
</dbReference>
<protein>
    <submittedName>
        <fullName evidence="5">HAD superfamily hydrolase (TIGR01490 family)</fullName>
    </submittedName>
</protein>
<accession>A0A7W7F9A2</accession>
<reference evidence="5 6" key="1">
    <citation type="submission" date="2020-08" db="EMBL/GenBank/DDBJ databases">
        <title>Genomic Encyclopedia of Type Strains, Phase IV (KMG-IV): sequencing the most valuable type-strain genomes for metagenomic binning, comparative biology and taxonomic classification.</title>
        <authorList>
            <person name="Goeker M."/>
        </authorList>
    </citation>
    <scope>NUCLEOTIDE SEQUENCE [LARGE SCALE GENOMIC DNA]</scope>
    <source>
        <strain evidence="5 6">DSM 17328</strain>
    </source>
</reference>
<dbReference type="Gene3D" id="1.20.1440.100">
    <property type="entry name" value="SG protein - dephosphorylation function"/>
    <property type="match status" value="1"/>
</dbReference>
<keyword evidence="6" id="KW-1185">Reference proteome</keyword>
<dbReference type="Gene3D" id="3.40.50.1000">
    <property type="entry name" value="HAD superfamily/HAD-like"/>
    <property type="match status" value="1"/>
</dbReference>
<dbReference type="NCBIfam" id="TIGR01490">
    <property type="entry name" value="HAD-SF-IB-hyp1"/>
    <property type="match status" value="1"/>
</dbReference>
<dbReference type="NCBIfam" id="TIGR01488">
    <property type="entry name" value="HAD-SF-IB"/>
    <property type="match status" value="1"/>
</dbReference>
<dbReference type="AlphaFoldDB" id="A0A7W7F9A2"/>
<organism evidence="5 6">
    <name type="scientific">Sphingosinicella soli</name>
    <dbReference type="NCBI Taxonomy" id="333708"/>
    <lineage>
        <taxon>Bacteria</taxon>
        <taxon>Pseudomonadati</taxon>
        <taxon>Pseudomonadota</taxon>
        <taxon>Alphaproteobacteria</taxon>
        <taxon>Sphingomonadales</taxon>
        <taxon>Sphingosinicellaceae</taxon>
        <taxon>Sphingosinicella</taxon>
    </lineage>
</organism>
<keyword evidence="4" id="KW-1133">Transmembrane helix</keyword>
<dbReference type="GO" id="GO:0046872">
    <property type="term" value="F:metal ion binding"/>
    <property type="evidence" value="ECO:0007669"/>
    <property type="project" value="UniProtKB-KW"/>
</dbReference>
<dbReference type="EMBL" id="JACHNZ010000021">
    <property type="protein sequence ID" value="MBB4632453.1"/>
    <property type="molecule type" value="Genomic_DNA"/>
</dbReference>
<evidence type="ECO:0000256" key="1">
    <source>
        <dbReference type="ARBA" id="ARBA00022723"/>
    </source>
</evidence>
<dbReference type="PANTHER" id="PTHR43344">
    <property type="entry name" value="PHOSPHOSERINE PHOSPHATASE"/>
    <property type="match status" value="1"/>
</dbReference>
<evidence type="ECO:0000256" key="3">
    <source>
        <dbReference type="ARBA" id="ARBA00022842"/>
    </source>
</evidence>
<dbReference type="InterPro" id="IPR050582">
    <property type="entry name" value="HAD-like_SerB"/>
</dbReference>
<evidence type="ECO:0000313" key="6">
    <source>
        <dbReference type="Proteomes" id="UP000566324"/>
    </source>
</evidence>
<feature type="transmembrane region" description="Helical" evidence="4">
    <location>
        <begin position="36"/>
        <end position="57"/>
    </location>
</feature>
<evidence type="ECO:0000256" key="2">
    <source>
        <dbReference type="ARBA" id="ARBA00022801"/>
    </source>
</evidence>